<evidence type="ECO:0000313" key="2">
    <source>
        <dbReference type="EMBL" id="MDR6291019.1"/>
    </source>
</evidence>
<evidence type="ECO:0000259" key="1">
    <source>
        <dbReference type="Pfam" id="PF13490"/>
    </source>
</evidence>
<organism evidence="2 3">
    <name type="scientific">Inquilinus ginsengisoli</name>
    <dbReference type="NCBI Taxonomy" id="363840"/>
    <lineage>
        <taxon>Bacteria</taxon>
        <taxon>Pseudomonadati</taxon>
        <taxon>Pseudomonadota</taxon>
        <taxon>Alphaproteobacteria</taxon>
        <taxon>Rhodospirillales</taxon>
        <taxon>Rhodospirillaceae</taxon>
        <taxon>Inquilinus</taxon>
    </lineage>
</organism>
<name>A0ABU1JTW4_9PROT</name>
<protein>
    <submittedName>
        <fullName evidence="2">Anti-sigma factor RsiW</fullName>
    </submittedName>
</protein>
<reference evidence="2 3" key="1">
    <citation type="submission" date="2023-07" db="EMBL/GenBank/DDBJ databases">
        <title>Sorghum-associated microbial communities from plants grown in Nebraska, USA.</title>
        <authorList>
            <person name="Schachtman D."/>
        </authorList>
    </citation>
    <scope>NUCLEOTIDE SEQUENCE [LARGE SCALE GENOMIC DNA]</scope>
    <source>
        <strain evidence="2 3">584</strain>
    </source>
</reference>
<comment type="caution">
    <text evidence="2">The sequence shown here is derived from an EMBL/GenBank/DDBJ whole genome shotgun (WGS) entry which is preliminary data.</text>
</comment>
<keyword evidence="3" id="KW-1185">Reference proteome</keyword>
<dbReference type="Pfam" id="PF13490">
    <property type="entry name" value="zf-HC2"/>
    <property type="match status" value="1"/>
</dbReference>
<dbReference type="InterPro" id="IPR041916">
    <property type="entry name" value="Anti_sigma_zinc_sf"/>
</dbReference>
<dbReference type="EMBL" id="JAVDPW010000006">
    <property type="protein sequence ID" value="MDR6291019.1"/>
    <property type="molecule type" value="Genomic_DNA"/>
</dbReference>
<accession>A0ABU1JTW4</accession>
<dbReference type="Gene3D" id="1.10.10.1320">
    <property type="entry name" value="Anti-sigma factor, zinc-finger domain"/>
    <property type="match status" value="1"/>
</dbReference>
<dbReference type="RefSeq" id="WP_309795914.1">
    <property type="nucleotide sequence ID" value="NZ_JAVDPW010000006.1"/>
</dbReference>
<evidence type="ECO:0000313" key="3">
    <source>
        <dbReference type="Proteomes" id="UP001262410"/>
    </source>
</evidence>
<gene>
    <name evidence="2" type="ORF">E9232_003545</name>
</gene>
<feature type="domain" description="Putative zinc-finger" evidence="1">
    <location>
        <begin position="9"/>
        <end position="37"/>
    </location>
</feature>
<dbReference type="Proteomes" id="UP001262410">
    <property type="component" value="Unassembled WGS sequence"/>
</dbReference>
<dbReference type="InterPro" id="IPR027383">
    <property type="entry name" value="Znf_put"/>
</dbReference>
<proteinExistence type="predicted"/>
<sequence length="255" mass="28276">MSCPDKSVLLHGMLDGELDVVGALAFEAHMKECPACAAEYQRQQAIRAALRRPEMRDRAPDALRRRIEALADVPAEPWWHRLLQGWRWGGAGAAILATAMALLLFMPGGGEDLTQQLVDSHVRSLLAEHLTDVVSSDRHTVKPWFAGKLDAAPPVIDLAPQGFPLAGGRLDYLDRRVVAALVYRRREHIINLFVWPEPGVRDAAVTEETEEGYRLLHWTRAGLQFWAVSDVDMSDLQTFQAAYQDGVAEQGAAAH</sequence>